<evidence type="ECO:0000313" key="2">
    <source>
        <dbReference type="EMBL" id="KAF6026529.1"/>
    </source>
</evidence>
<reference evidence="2" key="1">
    <citation type="submission" date="2020-06" db="EMBL/GenBank/DDBJ databases">
        <title>Draft genome of Bugula neritina, a colonial animal packing powerful symbionts and potential medicines.</title>
        <authorList>
            <person name="Rayko M."/>
        </authorList>
    </citation>
    <scope>NUCLEOTIDE SEQUENCE [LARGE SCALE GENOMIC DNA]</scope>
    <source>
        <strain evidence="2">Kwan_BN1</strain>
    </source>
</reference>
<evidence type="ECO:0000256" key="1">
    <source>
        <dbReference type="SAM" id="MobiDB-lite"/>
    </source>
</evidence>
<dbReference type="AlphaFoldDB" id="A0A7J7JJK8"/>
<dbReference type="EMBL" id="VXIV02002257">
    <property type="protein sequence ID" value="KAF6026529.1"/>
    <property type="molecule type" value="Genomic_DNA"/>
</dbReference>
<feature type="region of interest" description="Disordered" evidence="1">
    <location>
        <begin position="19"/>
        <end position="45"/>
    </location>
</feature>
<dbReference type="Proteomes" id="UP000593567">
    <property type="component" value="Unassembled WGS sequence"/>
</dbReference>
<keyword evidence="3" id="KW-1185">Reference proteome</keyword>
<gene>
    <name evidence="2" type="ORF">EB796_015156</name>
</gene>
<feature type="region of interest" description="Disordered" evidence="1">
    <location>
        <begin position="102"/>
        <end position="123"/>
    </location>
</feature>
<evidence type="ECO:0000313" key="3">
    <source>
        <dbReference type="Proteomes" id="UP000593567"/>
    </source>
</evidence>
<organism evidence="2 3">
    <name type="scientific">Bugula neritina</name>
    <name type="common">Brown bryozoan</name>
    <name type="synonym">Sertularia neritina</name>
    <dbReference type="NCBI Taxonomy" id="10212"/>
    <lineage>
        <taxon>Eukaryota</taxon>
        <taxon>Metazoa</taxon>
        <taxon>Spiralia</taxon>
        <taxon>Lophotrochozoa</taxon>
        <taxon>Bryozoa</taxon>
        <taxon>Gymnolaemata</taxon>
        <taxon>Cheilostomatida</taxon>
        <taxon>Flustrina</taxon>
        <taxon>Buguloidea</taxon>
        <taxon>Bugulidae</taxon>
        <taxon>Bugula</taxon>
    </lineage>
</organism>
<protein>
    <submittedName>
        <fullName evidence="2">Uncharacterized protein</fullName>
    </submittedName>
</protein>
<accession>A0A7J7JJK8</accession>
<sequence length="299" mass="32640">MPAVAPFNSHLSRHHYKEDEYSAPNHIRPPPVAFRSSSTGQHSSHVNFQSNSIQVTNCNEQIEEVSHNVPQQTSSKISTTCWVSSPAVATCSVNCSAPDGTCSSSTHHDAKSPSQNLIKFNKTKPPHIKGSTLCEDHRKTHDASNGCVCTQTVPQAIDSDLSSKEEAEKSGDFILGKHSNSAKKDFHHSMANLSFYSSIRRNELNKLLAERHTKSPKGEFIDVDRVQPARGAINTDKSSSPNILSCHVATGAKSHGKLSKNTEEDAFIGALLDGRSLFACSSKSPLYFCKTKSRLIKKV</sequence>
<comment type="caution">
    <text evidence="2">The sequence shown here is derived from an EMBL/GenBank/DDBJ whole genome shotgun (WGS) entry which is preliminary data.</text>
</comment>
<proteinExistence type="predicted"/>
<name>A0A7J7JJK8_BUGNE</name>
<feature type="compositionally biased region" description="Polar residues" evidence="1">
    <location>
        <begin position="35"/>
        <end position="45"/>
    </location>
</feature>